<organism evidence="2 3">
    <name type="scientific">Thioalkalivibrio denitrificans</name>
    <dbReference type="NCBI Taxonomy" id="108003"/>
    <lineage>
        <taxon>Bacteria</taxon>
        <taxon>Pseudomonadati</taxon>
        <taxon>Pseudomonadota</taxon>
        <taxon>Gammaproteobacteria</taxon>
        <taxon>Chromatiales</taxon>
        <taxon>Ectothiorhodospiraceae</taxon>
        <taxon>Thioalkalivibrio</taxon>
    </lineage>
</organism>
<sequence>MVFVILFALVLLALFLPSWWAGWVLRRYSTEREDYPGTGGEFARHLLDRFDMGHVQVEETNGGDHYDPMAKAVRLSPEYLNGRSLTAVTVAAHEVGHAIQDHRGYTPLAWRTRLVSVAGSAEKLGAALMMLAPLLLLVTRRPAGGLIMLLGGALSFGAAALVHLVTLPVELDASYRRAMPILASGYLPKEDLAPARRILTACAFTYVAASLASMLNLWRWLAILRR</sequence>
<protein>
    <submittedName>
        <fullName evidence="2">Peptidase</fullName>
    </submittedName>
</protein>
<dbReference type="EMBL" id="MVBK01000071">
    <property type="protein sequence ID" value="OOG23238.1"/>
    <property type="molecule type" value="Genomic_DNA"/>
</dbReference>
<keyword evidence="1" id="KW-1133">Transmembrane helix</keyword>
<feature type="transmembrane region" description="Helical" evidence="1">
    <location>
        <begin position="198"/>
        <end position="218"/>
    </location>
</feature>
<dbReference type="OrthoDB" id="9805386at2"/>
<keyword evidence="1" id="KW-0472">Membrane</keyword>
<dbReference type="AlphaFoldDB" id="A0A1V3NEC6"/>
<dbReference type="Proteomes" id="UP000189462">
    <property type="component" value="Unassembled WGS sequence"/>
</dbReference>
<gene>
    <name evidence="2" type="ORF">B1C78_11960</name>
</gene>
<keyword evidence="1" id="KW-0812">Transmembrane</keyword>
<name>A0A1V3NEC6_9GAMM</name>
<keyword evidence="3" id="KW-1185">Reference proteome</keyword>
<dbReference type="InterPro" id="IPR007395">
    <property type="entry name" value="Zn_peptidase_2"/>
</dbReference>
<dbReference type="PANTHER" id="PTHR36434:SF1">
    <property type="entry name" value="MEMBRANE PROTEASE YUGP-RELATED"/>
    <property type="match status" value="1"/>
</dbReference>
<dbReference type="RefSeq" id="WP_077279390.1">
    <property type="nucleotide sequence ID" value="NZ_MVBK01000071.1"/>
</dbReference>
<accession>A0A1V3NEC6</accession>
<proteinExistence type="predicted"/>
<evidence type="ECO:0000313" key="3">
    <source>
        <dbReference type="Proteomes" id="UP000189462"/>
    </source>
</evidence>
<dbReference type="STRING" id="108003.B1C78_11960"/>
<comment type="caution">
    <text evidence="2">The sequence shown here is derived from an EMBL/GenBank/DDBJ whole genome shotgun (WGS) entry which is preliminary data.</text>
</comment>
<dbReference type="PANTHER" id="PTHR36434">
    <property type="entry name" value="MEMBRANE PROTEASE YUGP-RELATED"/>
    <property type="match status" value="1"/>
</dbReference>
<feature type="transmembrane region" description="Helical" evidence="1">
    <location>
        <begin position="145"/>
        <end position="165"/>
    </location>
</feature>
<feature type="transmembrane region" description="Helical" evidence="1">
    <location>
        <begin position="114"/>
        <end position="138"/>
    </location>
</feature>
<evidence type="ECO:0000256" key="1">
    <source>
        <dbReference type="SAM" id="Phobius"/>
    </source>
</evidence>
<reference evidence="2 3" key="1">
    <citation type="submission" date="2017-02" db="EMBL/GenBank/DDBJ databases">
        <title>Genomic diversity within the haloalkaliphilic genus Thioalkalivibrio.</title>
        <authorList>
            <person name="Ahn A.-C."/>
            <person name="Meier-Kolthoff J."/>
            <person name="Overmars L."/>
            <person name="Richter M."/>
            <person name="Woyke T."/>
            <person name="Sorokin D.Y."/>
            <person name="Muyzer G."/>
        </authorList>
    </citation>
    <scope>NUCLEOTIDE SEQUENCE [LARGE SCALE GENOMIC DNA]</scope>
    <source>
        <strain evidence="2 3">ALJD</strain>
    </source>
</reference>
<dbReference type="Pfam" id="PF04298">
    <property type="entry name" value="Zn_peptidase_2"/>
    <property type="match status" value="1"/>
</dbReference>
<evidence type="ECO:0000313" key="2">
    <source>
        <dbReference type="EMBL" id="OOG23238.1"/>
    </source>
</evidence>